<evidence type="ECO:0000259" key="3">
    <source>
        <dbReference type="Pfam" id="PF00534"/>
    </source>
</evidence>
<dbReference type="Pfam" id="PF00534">
    <property type="entry name" value="Glycos_transf_1"/>
    <property type="match status" value="1"/>
</dbReference>
<dbReference type="AlphaFoldDB" id="A0AAC9W3V9"/>
<dbReference type="Gene3D" id="3.40.50.2000">
    <property type="entry name" value="Glycogen Phosphorylase B"/>
    <property type="match status" value="2"/>
</dbReference>
<evidence type="ECO:0000256" key="1">
    <source>
        <dbReference type="ARBA" id="ARBA00022676"/>
    </source>
</evidence>
<dbReference type="CDD" id="cd03801">
    <property type="entry name" value="GT4_PimA-like"/>
    <property type="match status" value="1"/>
</dbReference>
<feature type="domain" description="Glycosyl transferase family 1" evidence="3">
    <location>
        <begin position="215"/>
        <end position="343"/>
    </location>
</feature>
<name>A0AAC9W3V9_EUBLI</name>
<reference evidence="5" key="1">
    <citation type="journal article" date="2017" name="Sci. Rep.">
        <title>Determination of the Genome and Primary Transcriptome of Syngas Fermenting Eubacterium limosum ATCC 8486.</title>
        <authorList>
            <person name="Song Y."/>
            <person name="Shin J."/>
            <person name="Jeong Y."/>
            <person name="Jin S."/>
            <person name="Lee J.K."/>
            <person name="Kim D.R."/>
            <person name="Kim S.C."/>
            <person name="Cho S."/>
            <person name="Cho B.K."/>
        </authorList>
    </citation>
    <scope>NUCLEOTIDE SEQUENCE [LARGE SCALE GENOMIC DNA]</scope>
    <source>
        <strain evidence="5">ATCC 8486</strain>
    </source>
</reference>
<evidence type="ECO:0000256" key="2">
    <source>
        <dbReference type="ARBA" id="ARBA00022679"/>
    </source>
</evidence>
<dbReference type="PANTHER" id="PTHR12526">
    <property type="entry name" value="GLYCOSYLTRANSFERASE"/>
    <property type="match status" value="1"/>
</dbReference>
<dbReference type="EMBL" id="CP019962">
    <property type="protein sequence ID" value="ARD67075.1"/>
    <property type="molecule type" value="Genomic_DNA"/>
</dbReference>
<proteinExistence type="predicted"/>
<protein>
    <recommendedName>
        <fullName evidence="3">Glycosyl transferase family 1 domain-containing protein</fullName>
    </recommendedName>
</protein>
<keyword evidence="2" id="KW-0808">Transferase</keyword>
<accession>A0AAC9W3V9</accession>
<sequence>MRILQVIKTNNGANWAFEQAKFLFEKYGIEIITVLPDEKEGMAQKYKEAKMPVVKGDFSLPTKQPWLLRKRIENIKKIVDLYQPDIIHTHFVTNILMLRIALKSRNIPRIFQVPGPLHLENFFFKKVDVCLSNKNDFWIGTCKKTCEIYLKENISRDKVFLTYYSGYGGKTCDTYEESTNILHKEFNLSNNDILVGMVAYFYSPKRYLFQKRGLKGHEDFIDAIRLVRKKNKNVKGIIIGKAWDNAEWYEKKVKDYANKKCGDGIIFTGFRDDMKKIYRELDIAIHPSHSENLGGAAESLAAGVPTIATDVGGFPDIVLDNQTGLLCKMKNPEDLSEKINYAVGHMNLMTCYAQEGKELVRDLLDINRCCESIYQIYRKILGEC</sequence>
<dbReference type="InterPro" id="IPR001296">
    <property type="entry name" value="Glyco_trans_1"/>
</dbReference>
<evidence type="ECO:0000313" key="5">
    <source>
        <dbReference type="Proteomes" id="UP000192391"/>
    </source>
</evidence>
<keyword evidence="1" id="KW-0328">Glycosyltransferase</keyword>
<dbReference type="GO" id="GO:0016757">
    <property type="term" value="F:glycosyltransferase activity"/>
    <property type="evidence" value="ECO:0007669"/>
    <property type="project" value="UniProtKB-KW"/>
</dbReference>
<gene>
    <name evidence="4" type="ORF">B2M23_16715</name>
</gene>
<dbReference type="PANTHER" id="PTHR12526:SF629">
    <property type="entry name" value="TEICHURONIC ACID BIOSYNTHESIS GLYCOSYLTRANSFERASE TUAH-RELATED"/>
    <property type="match status" value="1"/>
</dbReference>
<organism evidence="4 5">
    <name type="scientific">Eubacterium limosum</name>
    <dbReference type="NCBI Taxonomy" id="1736"/>
    <lineage>
        <taxon>Bacteria</taxon>
        <taxon>Bacillati</taxon>
        <taxon>Bacillota</taxon>
        <taxon>Clostridia</taxon>
        <taxon>Eubacteriales</taxon>
        <taxon>Eubacteriaceae</taxon>
        <taxon>Eubacterium</taxon>
    </lineage>
</organism>
<dbReference type="KEGG" id="elim:B2M23_16715"/>
<dbReference type="RefSeq" id="WP_038352363.1">
    <property type="nucleotide sequence ID" value="NZ_CP019962.1"/>
</dbReference>
<dbReference type="Proteomes" id="UP000192391">
    <property type="component" value="Chromosome"/>
</dbReference>
<evidence type="ECO:0000313" key="4">
    <source>
        <dbReference type="EMBL" id="ARD67075.1"/>
    </source>
</evidence>
<dbReference type="SUPFAM" id="SSF53756">
    <property type="entry name" value="UDP-Glycosyltransferase/glycogen phosphorylase"/>
    <property type="match status" value="1"/>
</dbReference>